<keyword evidence="3" id="KW-1185">Reference proteome</keyword>
<dbReference type="GO" id="GO:0005524">
    <property type="term" value="F:ATP binding"/>
    <property type="evidence" value="ECO:0007669"/>
    <property type="project" value="UniProtKB-KW"/>
</dbReference>
<evidence type="ECO:0000313" key="3">
    <source>
        <dbReference type="Proteomes" id="UP001596035"/>
    </source>
</evidence>
<dbReference type="EMBL" id="JBHSKN010000003">
    <property type="protein sequence ID" value="MFC5238843.1"/>
    <property type="molecule type" value="Genomic_DNA"/>
</dbReference>
<dbReference type="InterPro" id="IPR002611">
    <property type="entry name" value="IstB_ATP-bd"/>
</dbReference>
<name>A0ABW0DN68_9ACTN</name>
<evidence type="ECO:0000259" key="1">
    <source>
        <dbReference type="Pfam" id="PF01695"/>
    </source>
</evidence>
<dbReference type="Pfam" id="PF01695">
    <property type="entry name" value="IstB_IS21"/>
    <property type="match status" value="1"/>
</dbReference>
<keyword evidence="2" id="KW-0547">Nucleotide-binding</keyword>
<gene>
    <name evidence="2" type="ORF">ACFPWV_02735</name>
</gene>
<protein>
    <submittedName>
        <fullName evidence="2">ATP-binding protein</fullName>
    </submittedName>
</protein>
<dbReference type="SUPFAM" id="SSF52540">
    <property type="entry name" value="P-loop containing nucleoside triphosphate hydrolases"/>
    <property type="match status" value="1"/>
</dbReference>
<dbReference type="RefSeq" id="WP_382051697.1">
    <property type="nucleotide sequence ID" value="NZ_JBHSKN010000003.1"/>
</dbReference>
<reference evidence="3" key="1">
    <citation type="journal article" date="2019" name="Int. J. Syst. Evol. Microbiol.">
        <title>The Global Catalogue of Microorganisms (GCM) 10K type strain sequencing project: providing services to taxonomists for standard genome sequencing and annotation.</title>
        <authorList>
            <consortium name="The Broad Institute Genomics Platform"/>
            <consortium name="The Broad Institute Genome Sequencing Center for Infectious Disease"/>
            <person name="Wu L."/>
            <person name="Ma J."/>
        </authorList>
    </citation>
    <scope>NUCLEOTIDE SEQUENCE [LARGE SCALE GENOMIC DNA]</scope>
    <source>
        <strain evidence="3">CGMCC 4.7131</strain>
    </source>
</reference>
<comment type="caution">
    <text evidence="2">The sequence shown here is derived from an EMBL/GenBank/DDBJ whole genome shotgun (WGS) entry which is preliminary data.</text>
</comment>
<dbReference type="InterPro" id="IPR027417">
    <property type="entry name" value="P-loop_NTPase"/>
</dbReference>
<dbReference type="Gene3D" id="3.40.50.300">
    <property type="entry name" value="P-loop containing nucleotide triphosphate hydrolases"/>
    <property type="match status" value="1"/>
</dbReference>
<accession>A0ABW0DN68</accession>
<feature type="domain" description="IstB-like ATP-binding" evidence="1">
    <location>
        <begin position="3"/>
        <end position="86"/>
    </location>
</feature>
<keyword evidence="2" id="KW-0067">ATP-binding</keyword>
<proteinExistence type="predicted"/>
<evidence type="ECO:0000313" key="2">
    <source>
        <dbReference type="EMBL" id="MFC5238843.1"/>
    </source>
</evidence>
<dbReference type="Proteomes" id="UP001596035">
    <property type="component" value="Unassembled WGS sequence"/>
</dbReference>
<organism evidence="2 3">
    <name type="scientific">Streptomyces atrovirens</name>
    <dbReference type="NCBI Taxonomy" id="285556"/>
    <lineage>
        <taxon>Bacteria</taxon>
        <taxon>Bacillati</taxon>
        <taxon>Actinomycetota</taxon>
        <taxon>Actinomycetes</taxon>
        <taxon>Kitasatosporales</taxon>
        <taxon>Streptomycetaceae</taxon>
        <taxon>Streptomyces</taxon>
    </lineage>
</organism>
<sequence length="122" mass="13405">MAECEDRDRCRAEHRIRAAHFPREKSLRESDCSVNPNVDPAVIRNPATCEWIAKGHPLCLIGDSGTGKSHLLIALGAAADMTAHGLVMRTSRYLTTCTDALHALRCPKGLVFRRAAKPNSQE</sequence>